<keyword evidence="2" id="KW-1185">Reference proteome</keyword>
<sequence>MPTSVHIDISLFTEHEAVGMVSGEIQMPAAPAIGDVIAFDLQGADLVRHKAAFAMGPIKVTDRIIHTGATVMLDDLKAKTKEDALQMMAFFEDCHGLFGDRWDEQVRLAEAEE</sequence>
<dbReference type="Proteomes" id="UP000516134">
    <property type="component" value="Chromosome"/>
</dbReference>
<gene>
    <name evidence="1" type="ORF">H9L15_01645</name>
</gene>
<accession>A0ABX6T259</accession>
<dbReference type="RefSeq" id="WP_187714944.1">
    <property type="nucleotide sequence ID" value="NZ_BAABJC010000001.1"/>
</dbReference>
<proteinExistence type="predicted"/>
<protein>
    <submittedName>
        <fullName evidence="1">Uncharacterized protein</fullName>
    </submittedName>
</protein>
<evidence type="ECO:0000313" key="1">
    <source>
        <dbReference type="EMBL" id="QNP43514.1"/>
    </source>
</evidence>
<organism evidence="1 2">
    <name type="scientific">Sphingomonas daechungensis</name>
    <dbReference type="NCBI Taxonomy" id="1176646"/>
    <lineage>
        <taxon>Bacteria</taxon>
        <taxon>Pseudomonadati</taxon>
        <taxon>Pseudomonadota</taxon>
        <taxon>Alphaproteobacteria</taxon>
        <taxon>Sphingomonadales</taxon>
        <taxon>Sphingomonadaceae</taxon>
        <taxon>Sphingomonas</taxon>
    </lineage>
</organism>
<evidence type="ECO:0000313" key="2">
    <source>
        <dbReference type="Proteomes" id="UP000516134"/>
    </source>
</evidence>
<name>A0ABX6T259_9SPHN</name>
<dbReference type="EMBL" id="CP060780">
    <property type="protein sequence ID" value="QNP43514.1"/>
    <property type="molecule type" value="Genomic_DNA"/>
</dbReference>
<reference evidence="1 2" key="1">
    <citation type="submission" date="2020-08" db="EMBL/GenBank/DDBJ databases">
        <title>Genome sequence of Sphingomonas daechungensis KACC 18115T.</title>
        <authorList>
            <person name="Hyun D.-W."/>
            <person name="Bae J.-W."/>
        </authorList>
    </citation>
    <scope>NUCLEOTIDE SEQUENCE [LARGE SCALE GENOMIC DNA]</scope>
    <source>
        <strain evidence="1 2">KACC 18115</strain>
    </source>
</reference>